<evidence type="ECO:0000313" key="4">
    <source>
        <dbReference type="EnsemblPlants" id="AET5Gv20427600.2"/>
    </source>
</evidence>
<dbReference type="SUPFAM" id="SSF81383">
    <property type="entry name" value="F-box domain"/>
    <property type="match status" value="1"/>
</dbReference>
<feature type="region of interest" description="Disordered" evidence="1">
    <location>
        <begin position="24"/>
        <end position="94"/>
    </location>
</feature>
<sequence length="481" mass="53697">TPFISPFHPSPGAERAFSAAFGDSDLLPLQKPSSARPLHHKYTTASPPPPMAPKTGKKRGGRKPKPKPKPKPKTPSSSSSPTSVLPPPPTETKAADVLTGDVLRNVLRRLSLVDLLRAALACHYWRRAASRCLPRAPPLLGYFHHPVKTCLPPPVKQKHQPLQDAVFVPLGSSSPLSSLDFAPGASRYKLYDSLQGLLLLEPTAALPGGILPRFLVLDPATRRRALLRPPPRSTVPDDRLWRSSRFYIGSALLSREHPSKLCFEVVCFAIDDGHPRAWVASVDEGQCRWRALPRAVDVEVEFEPWCFERRCVHAAGKLYWHICNSGRVLVLDPSTLHFSYMLAPATLSDHFSKYRVGEMPEDGQLCIATVENQMMQLWVRGETRWSDNGWHLEREMNLSKLYDALPGVPRDRRARSASIMLTDMDAGRTGKLFIQMLGYGRYSFDLKTCKLERLAMEDGKEYGDPIFAYSLAWPPAFLAEA</sequence>
<accession>A0A453KIT4</accession>
<evidence type="ECO:0000256" key="1">
    <source>
        <dbReference type="SAM" id="MobiDB-lite"/>
    </source>
</evidence>
<name>A0A453KIT4_AEGTS</name>
<dbReference type="EnsemblPlants" id="AET5Gv20427600.2">
    <property type="protein sequence ID" value="AET5Gv20427600.2"/>
    <property type="gene ID" value="AET5Gv20427600"/>
</dbReference>
<feature type="domain" description="F-box" evidence="2">
    <location>
        <begin position="101"/>
        <end position="132"/>
    </location>
</feature>
<dbReference type="Gene3D" id="1.20.1280.50">
    <property type="match status" value="1"/>
</dbReference>
<evidence type="ECO:0000313" key="5">
    <source>
        <dbReference type="Proteomes" id="UP000015105"/>
    </source>
</evidence>
<dbReference type="CDD" id="cd09917">
    <property type="entry name" value="F-box_SF"/>
    <property type="match status" value="1"/>
</dbReference>
<reference evidence="4" key="4">
    <citation type="submission" date="2019-03" db="UniProtKB">
        <authorList>
            <consortium name="EnsemblPlants"/>
        </authorList>
    </citation>
    <scope>IDENTIFICATION</scope>
</reference>
<dbReference type="InterPro" id="IPR001810">
    <property type="entry name" value="F-box_dom"/>
</dbReference>
<evidence type="ECO:0000259" key="2">
    <source>
        <dbReference type="Pfam" id="PF00646"/>
    </source>
</evidence>
<reference evidence="5" key="1">
    <citation type="journal article" date="2014" name="Science">
        <title>Ancient hybridizations among the ancestral genomes of bread wheat.</title>
        <authorList>
            <consortium name="International Wheat Genome Sequencing Consortium,"/>
            <person name="Marcussen T."/>
            <person name="Sandve S.R."/>
            <person name="Heier L."/>
            <person name="Spannagl M."/>
            <person name="Pfeifer M."/>
            <person name="Jakobsen K.S."/>
            <person name="Wulff B.B."/>
            <person name="Steuernagel B."/>
            <person name="Mayer K.F."/>
            <person name="Olsen O.A."/>
        </authorList>
    </citation>
    <scope>NUCLEOTIDE SEQUENCE [LARGE SCALE GENOMIC DNA]</scope>
    <source>
        <strain evidence="5">cv. AL8/78</strain>
    </source>
</reference>
<feature type="domain" description="F-box protein AT5G49610-like beta-propeller" evidence="3">
    <location>
        <begin position="227"/>
        <end position="477"/>
    </location>
</feature>
<proteinExistence type="predicted"/>
<keyword evidence="5" id="KW-1185">Reference proteome</keyword>
<evidence type="ECO:0000259" key="3">
    <source>
        <dbReference type="Pfam" id="PF23635"/>
    </source>
</evidence>
<dbReference type="AlphaFoldDB" id="A0A453KIT4"/>
<dbReference type="Gramene" id="AET5Gv20427600.2">
    <property type="protein sequence ID" value="AET5Gv20427600.2"/>
    <property type="gene ID" value="AET5Gv20427600"/>
</dbReference>
<reference evidence="4" key="3">
    <citation type="journal article" date="2017" name="Nature">
        <title>Genome sequence of the progenitor of the wheat D genome Aegilops tauschii.</title>
        <authorList>
            <person name="Luo M.C."/>
            <person name="Gu Y.Q."/>
            <person name="Puiu D."/>
            <person name="Wang H."/>
            <person name="Twardziok S.O."/>
            <person name="Deal K.R."/>
            <person name="Huo N."/>
            <person name="Zhu T."/>
            <person name="Wang L."/>
            <person name="Wang Y."/>
            <person name="McGuire P.E."/>
            <person name="Liu S."/>
            <person name="Long H."/>
            <person name="Ramasamy R.K."/>
            <person name="Rodriguez J.C."/>
            <person name="Van S.L."/>
            <person name="Yuan L."/>
            <person name="Wang Z."/>
            <person name="Xia Z."/>
            <person name="Xiao L."/>
            <person name="Anderson O.D."/>
            <person name="Ouyang S."/>
            <person name="Liang Y."/>
            <person name="Zimin A.V."/>
            <person name="Pertea G."/>
            <person name="Qi P."/>
            <person name="Bennetzen J.L."/>
            <person name="Dai X."/>
            <person name="Dawson M.W."/>
            <person name="Muller H.G."/>
            <person name="Kugler K."/>
            <person name="Rivarola-Duarte L."/>
            <person name="Spannagl M."/>
            <person name="Mayer K.F.X."/>
            <person name="Lu F.H."/>
            <person name="Bevan M.W."/>
            <person name="Leroy P."/>
            <person name="Li P."/>
            <person name="You F.M."/>
            <person name="Sun Q."/>
            <person name="Liu Z."/>
            <person name="Lyons E."/>
            <person name="Wicker T."/>
            <person name="Salzberg S.L."/>
            <person name="Devos K.M."/>
            <person name="Dvorak J."/>
        </authorList>
    </citation>
    <scope>NUCLEOTIDE SEQUENCE [LARGE SCALE GENOMIC DNA]</scope>
    <source>
        <strain evidence="4">cv. AL8/78</strain>
    </source>
</reference>
<organism evidence="4 5">
    <name type="scientific">Aegilops tauschii subsp. strangulata</name>
    <name type="common">Goatgrass</name>
    <dbReference type="NCBI Taxonomy" id="200361"/>
    <lineage>
        <taxon>Eukaryota</taxon>
        <taxon>Viridiplantae</taxon>
        <taxon>Streptophyta</taxon>
        <taxon>Embryophyta</taxon>
        <taxon>Tracheophyta</taxon>
        <taxon>Spermatophyta</taxon>
        <taxon>Magnoliopsida</taxon>
        <taxon>Liliopsida</taxon>
        <taxon>Poales</taxon>
        <taxon>Poaceae</taxon>
        <taxon>BOP clade</taxon>
        <taxon>Pooideae</taxon>
        <taxon>Triticodae</taxon>
        <taxon>Triticeae</taxon>
        <taxon>Triticinae</taxon>
        <taxon>Aegilops</taxon>
    </lineage>
</organism>
<dbReference type="STRING" id="200361.A0A453KIT4"/>
<reference evidence="5" key="2">
    <citation type="journal article" date="2017" name="Nat. Plants">
        <title>The Aegilops tauschii genome reveals multiple impacts of transposons.</title>
        <authorList>
            <person name="Zhao G."/>
            <person name="Zou C."/>
            <person name="Li K."/>
            <person name="Wang K."/>
            <person name="Li T."/>
            <person name="Gao L."/>
            <person name="Zhang X."/>
            <person name="Wang H."/>
            <person name="Yang Z."/>
            <person name="Liu X."/>
            <person name="Jiang W."/>
            <person name="Mao L."/>
            <person name="Kong X."/>
            <person name="Jiao Y."/>
            <person name="Jia J."/>
        </authorList>
    </citation>
    <scope>NUCLEOTIDE SEQUENCE [LARGE SCALE GENOMIC DNA]</scope>
    <source>
        <strain evidence="5">cv. AL8/78</strain>
    </source>
</reference>
<dbReference type="InterPro" id="IPR056594">
    <property type="entry name" value="AT5G49610-like_b-prop"/>
</dbReference>
<dbReference type="Pfam" id="PF23635">
    <property type="entry name" value="Beta-prop_AT5G49610-like"/>
    <property type="match status" value="1"/>
</dbReference>
<reference evidence="4" key="5">
    <citation type="journal article" date="2021" name="G3 (Bethesda)">
        <title>Aegilops tauschii genome assembly Aet v5.0 features greater sequence contiguity and improved annotation.</title>
        <authorList>
            <person name="Wang L."/>
            <person name="Zhu T."/>
            <person name="Rodriguez J.C."/>
            <person name="Deal K.R."/>
            <person name="Dubcovsky J."/>
            <person name="McGuire P.E."/>
            <person name="Lux T."/>
            <person name="Spannagl M."/>
            <person name="Mayer K.F.X."/>
            <person name="Baldrich P."/>
            <person name="Meyers B.C."/>
            <person name="Huo N."/>
            <person name="Gu Y.Q."/>
            <person name="Zhou H."/>
            <person name="Devos K.M."/>
            <person name="Bennetzen J.L."/>
            <person name="Unver T."/>
            <person name="Budak H."/>
            <person name="Gulick P.J."/>
            <person name="Galiba G."/>
            <person name="Kalapos B."/>
            <person name="Nelson D.R."/>
            <person name="Li P."/>
            <person name="You F.M."/>
            <person name="Luo M.C."/>
            <person name="Dvorak J."/>
        </authorList>
    </citation>
    <scope>NUCLEOTIDE SEQUENCE [LARGE SCALE GENOMIC DNA]</scope>
    <source>
        <strain evidence="4">cv. AL8/78</strain>
    </source>
</reference>
<protein>
    <submittedName>
        <fullName evidence="4">Uncharacterized protein</fullName>
    </submittedName>
</protein>
<feature type="compositionally biased region" description="Basic residues" evidence="1">
    <location>
        <begin position="55"/>
        <end position="72"/>
    </location>
</feature>
<dbReference type="Proteomes" id="UP000015105">
    <property type="component" value="Chromosome 5D"/>
</dbReference>
<dbReference type="Pfam" id="PF00646">
    <property type="entry name" value="F-box"/>
    <property type="match status" value="1"/>
</dbReference>
<dbReference type="PANTHER" id="PTHR33207">
    <property type="entry name" value="F-BOX DOMAIN CONTAINING PROTEIN-RELATED"/>
    <property type="match status" value="1"/>
</dbReference>
<dbReference type="InterPro" id="IPR036047">
    <property type="entry name" value="F-box-like_dom_sf"/>
</dbReference>
<feature type="compositionally biased region" description="Low complexity" evidence="1">
    <location>
        <begin position="74"/>
        <end position="83"/>
    </location>
</feature>